<dbReference type="GeneID" id="76202031"/>
<dbReference type="AlphaFoldDB" id="A0ABD5YX70"/>
<comment type="caution">
    <text evidence="1">The sequence shown here is derived from an EMBL/GenBank/DDBJ whole genome shotgun (WGS) entry which is preliminary data.</text>
</comment>
<dbReference type="EMBL" id="JBHTAX010000004">
    <property type="protein sequence ID" value="MFC7192353.1"/>
    <property type="molecule type" value="Genomic_DNA"/>
</dbReference>
<name>A0ABD5YX70_9EURY</name>
<organism evidence="1 2">
    <name type="scientific">Halocatena marina</name>
    <dbReference type="NCBI Taxonomy" id="2934937"/>
    <lineage>
        <taxon>Archaea</taxon>
        <taxon>Methanobacteriati</taxon>
        <taxon>Methanobacteriota</taxon>
        <taxon>Stenosarchaea group</taxon>
        <taxon>Halobacteria</taxon>
        <taxon>Halobacteriales</taxon>
        <taxon>Natronomonadaceae</taxon>
        <taxon>Halocatena</taxon>
    </lineage>
</organism>
<protein>
    <submittedName>
        <fullName evidence="1">Uncharacterized protein</fullName>
    </submittedName>
</protein>
<evidence type="ECO:0000313" key="1">
    <source>
        <dbReference type="EMBL" id="MFC7192353.1"/>
    </source>
</evidence>
<gene>
    <name evidence="1" type="ORF">ACFQL7_22750</name>
</gene>
<sequence length="65" mass="7316">MITQSADTDTFYIDVSDGVHIVAIDRSDGSKRCPDGKGVKRIGEDHSFQNYKQRIVKETVTFLPE</sequence>
<keyword evidence="2" id="KW-1185">Reference proteome</keyword>
<reference evidence="1 2" key="1">
    <citation type="journal article" date="2019" name="Int. J. Syst. Evol. Microbiol.">
        <title>The Global Catalogue of Microorganisms (GCM) 10K type strain sequencing project: providing services to taxonomists for standard genome sequencing and annotation.</title>
        <authorList>
            <consortium name="The Broad Institute Genomics Platform"/>
            <consortium name="The Broad Institute Genome Sequencing Center for Infectious Disease"/>
            <person name="Wu L."/>
            <person name="Ma J."/>
        </authorList>
    </citation>
    <scope>NUCLEOTIDE SEQUENCE [LARGE SCALE GENOMIC DNA]</scope>
    <source>
        <strain evidence="1 2">RDMS1</strain>
    </source>
</reference>
<dbReference type="RefSeq" id="WP_264556364.1">
    <property type="nucleotide sequence ID" value="NZ_CP109980.1"/>
</dbReference>
<accession>A0ABD5YX70</accession>
<evidence type="ECO:0000313" key="2">
    <source>
        <dbReference type="Proteomes" id="UP001596417"/>
    </source>
</evidence>
<proteinExistence type="predicted"/>
<dbReference type="Proteomes" id="UP001596417">
    <property type="component" value="Unassembled WGS sequence"/>
</dbReference>